<gene>
    <name evidence="2" type="ORF">HFV08_11985</name>
</gene>
<feature type="compositionally biased region" description="Basic residues" evidence="1">
    <location>
        <begin position="137"/>
        <end position="151"/>
    </location>
</feature>
<evidence type="ECO:0000313" key="3">
    <source>
        <dbReference type="Proteomes" id="UP000772196"/>
    </source>
</evidence>
<reference evidence="2 3" key="1">
    <citation type="submission" date="2020-04" db="EMBL/GenBank/DDBJ databases">
        <title>Phylogenetic Diversity and Antibacterial Activity against Ralstonia solanacearum of Endophytic Actinomycete Isolated from Moss.</title>
        <authorList>
            <person name="Zhuang X."/>
        </authorList>
    </citation>
    <scope>NUCLEOTIDE SEQUENCE [LARGE SCALE GENOMIC DNA]</scope>
    <source>
        <strain evidence="2 3">LD120</strain>
    </source>
</reference>
<sequence length="202" mass="21064">MTNIKIGAALAGGYLLGRTKKAKLAIGFGMFLAGKKLDLDPRALAKTLAASPALSGLNQQVRKELVDATKSAATDALTKRVSGLADSLQDRTKAIGTADSARRADEDEDEAGGAEEDGRAARGAEEDGEEAEESRPKKTAARRKAPAKKTATRTSRTSQEGGRRTREGSASRGEGSPARKRTAAAAKKTSASARKARGERNG</sequence>
<dbReference type="RefSeq" id="WP_168538665.1">
    <property type="nucleotide sequence ID" value="NZ_JAAWWP010000006.1"/>
</dbReference>
<comment type="caution">
    <text evidence="2">The sequence shown here is derived from an EMBL/GenBank/DDBJ whole genome shotgun (WGS) entry which is preliminary data.</text>
</comment>
<feature type="compositionally biased region" description="Acidic residues" evidence="1">
    <location>
        <begin position="106"/>
        <end position="115"/>
    </location>
</feature>
<organism evidence="2 3">
    <name type="scientific">Streptomyces physcomitrii</name>
    <dbReference type="NCBI Taxonomy" id="2724184"/>
    <lineage>
        <taxon>Bacteria</taxon>
        <taxon>Bacillati</taxon>
        <taxon>Actinomycetota</taxon>
        <taxon>Actinomycetes</taxon>
        <taxon>Kitasatosporales</taxon>
        <taxon>Streptomycetaceae</taxon>
        <taxon>Streptomyces</taxon>
    </lineage>
</organism>
<dbReference type="Proteomes" id="UP000772196">
    <property type="component" value="Unassembled WGS sequence"/>
</dbReference>
<protein>
    <recommendedName>
        <fullName evidence="4">DNA primase</fullName>
    </recommendedName>
</protein>
<feature type="compositionally biased region" description="Basic and acidic residues" evidence="1">
    <location>
        <begin position="116"/>
        <end position="125"/>
    </location>
</feature>
<evidence type="ECO:0000313" key="2">
    <source>
        <dbReference type="EMBL" id="NKI41947.1"/>
    </source>
</evidence>
<name>A0ABX1H1M3_9ACTN</name>
<feature type="region of interest" description="Disordered" evidence="1">
    <location>
        <begin position="95"/>
        <end position="202"/>
    </location>
</feature>
<keyword evidence="3" id="KW-1185">Reference proteome</keyword>
<feature type="compositionally biased region" description="Low complexity" evidence="1">
    <location>
        <begin position="183"/>
        <end position="193"/>
    </location>
</feature>
<evidence type="ECO:0008006" key="4">
    <source>
        <dbReference type="Google" id="ProtNLM"/>
    </source>
</evidence>
<accession>A0ABX1H1M3</accession>
<proteinExistence type="predicted"/>
<evidence type="ECO:0000256" key="1">
    <source>
        <dbReference type="SAM" id="MobiDB-lite"/>
    </source>
</evidence>
<dbReference type="EMBL" id="JAAWWP010000006">
    <property type="protein sequence ID" value="NKI41947.1"/>
    <property type="molecule type" value="Genomic_DNA"/>
</dbReference>